<dbReference type="Gene3D" id="1.10.260.40">
    <property type="entry name" value="lambda repressor-like DNA-binding domains"/>
    <property type="match status" value="1"/>
</dbReference>
<reference evidence="3 4" key="1">
    <citation type="submission" date="2019-04" db="EMBL/GenBank/DDBJ databases">
        <title>Streptomyces lasaliensis sp.nov., an Actinomycete isolated from soil which produces the polyether antibiotic lasalocid.</title>
        <authorList>
            <person name="Erwin G."/>
            <person name="Haber C."/>
        </authorList>
    </citation>
    <scope>NUCLEOTIDE SEQUENCE [LARGE SCALE GENOMIC DNA]</scope>
    <source>
        <strain evidence="3 4">DSM 40089</strain>
    </source>
</reference>
<evidence type="ECO:0000313" key="3">
    <source>
        <dbReference type="EMBL" id="TKT11503.1"/>
    </source>
</evidence>
<name>A0A4V6XZN7_STRGB</name>
<evidence type="ECO:0000313" key="4">
    <source>
        <dbReference type="Proteomes" id="UP000308632"/>
    </source>
</evidence>
<evidence type="ECO:0000259" key="2">
    <source>
        <dbReference type="SMART" id="SM00530"/>
    </source>
</evidence>
<accession>A0A4V6XZN7</accession>
<proteinExistence type="predicted"/>
<dbReference type="Pfam" id="PF13560">
    <property type="entry name" value="HTH_31"/>
    <property type="match status" value="1"/>
</dbReference>
<feature type="domain" description="HTH cro/C1-type" evidence="2">
    <location>
        <begin position="20"/>
        <end position="109"/>
    </location>
</feature>
<dbReference type="InterPro" id="IPR010982">
    <property type="entry name" value="Lambda_DNA-bd_dom_sf"/>
</dbReference>
<dbReference type="EMBL" id="SZPR01000002">
    <property type="protein sequence ID" value="TKT11503.1"/>
    <property type="molecule type" value="Genomic_DNA"/>
</dbReference>
<gene>
    <name evidence="3" type="ORF">E4U92_01075</name>
</gene>
<dbReference type="Proteomes" id="UP000308632">
    <property type="component" value="Unassembled WGS sequence"/>
</dbReference>
<dbReference type="PANTHER" id="PTHR35010:SF2">
    <property type="entry name" value="BLL4672 PROTEIN"/>
    <property type="match status" value="1"/>
</dbReference>
<dbReference type="InterPro" id="IPR041413">
    <property type="entry name" value="MLTR_LBD"/>
</dbReference>
<organism evidence="3 4">
    <name type="scientific">Streptomyces galbus</name>
    <dbReference type="NCBI Taxonomy" id="33898"/>
    <lineage>
        <taxon>Bacteria</taxon>
        <taxon>Bacillati</taxon>
        <taxon>Actinomycetota</taxon>
        <taxon>Actinomycetes</taxon>
        <taxon>Kitasatosporales</taxon>
        <taxon>Streptomycetaceae</taxon>
        <taxon>Streptomyces</taxon>
    </lineage>
</organism>
<feature type="region of interest" description="Disordered" evidence="1">
    <location>
        <begin position="1"/>
        <end position="30"/>
    </location>
</feature>
<dbReference type="Gene3D" id="3.30.450.180">
    <property type="match status" value="1"/>
</dbReference>
<dbReference type="GO" id="GO:0003677">
    <property type="term" value="F:DNA binding"/>
    <property type="evidence" value="ECO:0007669"/>
    <property type="project" value="InterPro"/>
</dbReference>
<dbReference type="Pfam" id="PF17765">
    <property type="entry name" value="MLTR_LBD"/>
    <property type="match status" value="1"/>
</dbReference>
<dbReference type="SUPFAM" id="SSF47413">
    <property type="entry name" value="lambda repressor-like DNA-binding domains"/>
    <property type="match status" value="1"/>
</dbReference>
<dbReference type="InterPro" id="IPR001387">
    <property type="entry name" value="Cro/C1-type_HTH"/>
</dbReference>
<protein>
    <submittedName>
        <fullName evidence="3">Helix-turn-helix domain-containing protein</fullName>
    </submittedName>
</protein>
<dbReference type="AlphaFoldDB" id="A0A4V6XZN7"/>
<evidence type="ECO:0000256" key="1">
    <source>
        <dbReference type="SAM" id="MobiDB-lite"/>
    </source>
</evidence>
<dbReference type="PANTHER" id="PTHR35010">
    <property type="entry name" value="BLL4672 PROTEIN-RELATED"/>
    <property type="match status" value="1"/>
</dbReference>
<dbReference type="SMART" id="SM00530">
    <property type="entry name" value="HTH_XRE"/>
    <property type="match status" value="1"/>
</dbReference>
<dbReference type="CDD" id="cd00093">
    <property type="entry name" value="HTH_XRE"/>
    <property type="match status" value="1"/>
</dbReference>
<comment type="caution">
    <text evidence="3">The sequence shown here is derived from an EMBL/GenBank/DDBJ whole genome shotgun (WGS) entry which is preliminary data.</text>
</comment>
<sequence length="316" mass="35024">MGDVTTGHVATGDATMGDVRMRTARTTQRRRSELAAFLRGRRARVTPADVGMPPGLRRRTPGLRREEVAQLSGVGVTWYTWLEQGRPINASAQVLDAVARTLRLDAPEREHLYHLAEVPYTPVPGPPAQSVGPEVQGVIDALVPRPAVVYNARYDILAANQVYRDLFLDGGDLGTPRNALWTLFTVPEERCPLMFRETELPMMVATLRAAYGLHAGEPSWEEFISRLSAASPEFARLWRAGDVAKRDRRVKVFRHAAVGELRMTSLSLSVDGMPECRIVVYTPDDEETERRTDLLRRLCGGAREEGAPESGVRAGQ</sequence>